<dbReference type="RefSeq" id="WP_292908708.1">
    <property type="nucleotide sequence ID" value="NZ_JAUSXV010000001.1"/>
</dbReference>
<dbReference type="AlphaFoldDB" id="A0AAW8F0X1"/>
<dbReference type="EMBL" id="JAUSXV010000001">
    <property type="protein sequence ID" value="MDQ0649390.1"/>
    <property type="molecule type" value="Genomic_DNA"/>
</dbReference>
<name>A0AAW8F0X1_9MICO</name>
<sequence>MPHPHRPSWRPVLRHGSDVRWLTARSWTNRWYPQGVDTGLLQGRRMLAISWFRQDRNRTHLASRVSFIDLARPRRFDVALAIEGDDGALEPARIHVGGLAWFGDRLFAAATRQGVWEFDLAGVRRVQGTTARRLTGGSRSKTLVAVRAREHPIDLRCSFVGRVFDEAGRSLPRVLIGEFRSGEEGRIGEFELTAHGFAPVREFTPGVRHMQGAALWGQDILISQSDGLRPGALWRGSFGAVEPSATALPAGCQDLALDPHLGMLWSLGEHPWHRVVRGVPFATLGIGEDRA</sequence>
<protein>
    <submittedName>
        <fullName evidence="1">Uncharacterized protein</fullName>
    </submittedName>
</protein>
<evidence type="ECO:0000313" key="1">
    <source>
        <dbReference type="EMBL" id="MDQ0649390.1"/>
    </source>
</evidence>
<accession>A0AAW8F0X1</accession>
<organism evidence="1 2">
    <name type="scientific">Microbacterium natoriense</name>
    <dbReference type="NCBI Taxonomy" id="284570"/>
    <lineage>
        <taxon>Bacteria</taxon>
        <taxon>Bacillati</taxon>
        <taxon>Actinomycetota</taxon>
        <taxon>Actinomycetes</taxon>
        <taxon>Micrococcales</taxon>
        <taxon>Microbacteriaceae</taxon>
        <taxon>Microbacterium</taxon>
    </lineage>
</organism>
<evidence type="ECO:0000313" key="2">
    <source>
        <dbReference type="Proteomes" id="UP001244427"/>
    </source>
</evidence>
<gene>
    <name evidence="1" type="ORF">QFZ53_003586</name>
</gene>
<dbReference type="Proteomes" id="UP001244427">
    <property type="component" value="Unassembled WGS sequence"/>
</dbReference>
<keyword evidence="2" id="KW-1185">Reference proteome</keyword>
<comment type="caution">
    <text evidence="1">The sequence shown here is derived from an EMBL/GenBank/DDBJ whole genome shotgun (WGS) entry which is preliminary data.</text>
</comment>
<proteinExistence type="predicted"/>
<reference evidence="1 2" key="1">
    <citation type="submission" date="2023-07" db="EMBL/GenBank/DDBJ databases">
        <title>Comparative genomics of wheat-associated soil bacteria to identify genetic determinants of phenazine resistance.</title>
        <authorList>
            <person name="Mouncey N."/>
        </authorList>
    </citation>
    <scope>NUCLEOTIDE SEQUENCE [LARGE SCALE GENOMIC DNA]</scope>
    <source>
        <strain evidence="1 2">W4I9-1</strain>
    </source>
</reference>